<evidence type="ECO:0000256" key="1">
    <source>
        <dbReference type="ARBA" id="ARBA00004141"/>
    </source>
</evidence>
<dbReference type="Pfam" id="PF13813">
    <property type="entry name" value="MBOAT_2"/>
    <property type="match status" value="1"/>
</dbReference>
<proteinExistence type="inferred from homology"/>
<evidence type="ECO:0000256" key="5">
    <source>
        <dbReference type="ARBA" id="ARBA00022692"/>
    </source>
</evidence>
<gene>
    <name evidence="10" type="ORF">SYNPS1DRAFT_22524</name>
</gene>
<protein>
    <recommendedName>
        <fullName evidence="9">Wax synthase domain-containing protein</fullName>
    </recommendedName>
</protein>
<keyword evidence="4" id="KW-0808">Transferase</keyword>
<feature type="transmembrane region" description="Helical" evidence="8">
    <location>
        <begin position="79"/>
        <end position="100"/>
    </location>
</feature>
<keyword evidence="7 8" id="KW-0472">Membrane</keyword>
<evidence type="ECO:0000313" key="10">
    <source>
        <dbReference type="EMBL" id="RKP25531.1"/>
    </source>
</evidence>
<dbReference type="GO" id="GO:0006629">
    <property type="term" value="P:lipid metabolic process"/>
    <property type="evidence" value="ECO:0007669"/>
    <property type="project" value="InterPro"/>
</dbReference>
<evidence type="ECO:0000256" key="7">
    <source>
        <dbReference type="ARBA" id="ARBA00023136"/>
    </source>
</evidence>
<evidence type="ECO:0000256" key="4">
    <source>
        <dbReference type="ARBA" id="ARBA00022679"/>
    </source>
</evidence>
<dbReference type="InterPro" id="IPR044851">
    <property type="entry name" value="Wax_synthase"/>
</dbReference>
<dbReference type="AlphaFoldDB" id="A0A4P9Z1B6"/>
<dbReference type="Proteomes" id="UP000278143">
    <property type="component" value="Unassembled WGS sequence"/>
</dbReference>
<evidence type="ECO:0000256" key="3">
    <source>
        <dbReference type="ARBA" id="ARBA00007282"/>
    </source>
</evidence>
<comment type="pathway">
    <text evidence="2">Secondary metabolite biosynthesis.</text>
</comment>
<reference evidence="11" key="1">
    <citation type="journal article" date="2018" name="Nat. Microbiol.">
        <title>Leveraging single-cell genomics to expand the fungal tree of life.</title>
        <authorList>
            <person name="Ahrendt S.R."/>
            <person name="Quandt C.A."/>
            <person name="Ciobanu D."/>
            <person name="Clum A."/>
            <person name="Salamov A."/>
            <person name="Andreopoulos B."/>
            <person name="Cheng J.F."/>
            <person name="Woyke T."/>
            <person name="Pelin A."/>
            <person name="Henrissat B."/>
            <person name="Reynolds N.K."/>
            <person name="Benny G.L."/>
            <person name="Smith M.E."/>
            <person name="James T.Y."/>
            <person name="Grigoriev I.V."/>
        </authorList>
    </citation>
    <scope>NUCLEOTIDE SEQUENCE [LARGE SCALE GENOMIC DNA]</scope>
    <source>
        <strain evidence="11">Benny S71-1</strain>
    </source>
</reference>
<sequence>METLLDPGEPYFRVDLGTHLPMPIYFSLVGLHMVAHYKLLAMPNLSRAFMQWATSLIVVSLVLLPLWRGVNPEHPLVDMGVSFGCVFSAIRVALLTAAACRQSASEQRAAIKRALHKKLDDYPSASAQMAAAPAKTGLAISSLGDYIRAMYLDEPAPAAHLSSQQIERSNGRSVASAVDSVQAQLIHLANGYDQWLKSIGWHTLPFWIRYPLSPLAYLLMLQLPLALVVRNVDFLTLYSVDRTAAAYFYGMSAAGAFLRWTLVIVALVFAFYLGMLMWYAIVFDLVQWAVGAPARRDLFRRPWLTSSPRDLWGRRWNLPVQTSLAEAVYQPCCRLLDAAAQRAYALAAGGRQAGLPRPLRRANRFVAGFGVFCLSALIHEYTLSVAFGRSDLDHLRFFCFHGLLTIGYTLLETAACAILPSALMPNASLPFVVGWLLTWICMALSAQWFFMPYIRGGLVDNFVYYAFL</sequence>
<keyword evidence="5 8" id="KW-0812">Transmembrane</keyword>
<dbReference type="InterPro" id="IPR032805">
    <property type="entry name" value="Wax_synthase_dom"/>
</dbReference>
<feature type="transmembrane region" description="Helical" evidence="8">
    <location>
        <begin position="49"/>
        <end position="67"/>
    </location>
</feature>
<feature type="transmembrane region" description="Helical" evidence="8">
    <location>
        <begin position="395"/>
        <end position="419"/>
    </location>
</feature>
<dbReference type="PANTHER" id="PTHR31595:SF57">
    <property type="entry name" value="OS04G0481900 PROTEIN"/>
    <property type="match status" value="1"/>
</dbReference>
<dbReference type="GO" id="GO:0016020">
    <property type="term" value="C:membrane"/>
    <property type="evidence" value="ECO:0007669"/>
    <property type="project" value="UniProtKB-SubCell"/>
</dbReference>
<feature type="transmembrane region" description="Helical" evidence="8">
    <location>
        <begin position="365"/>
        <end position="383"/>
    </location>
</feature>
<name>A0A4P9Z1B6_9FUNG</name>
<keyword evidence="11" id="KW-1185">Reference proteome</keyword>
<dbReference type="PANTHER" id="PTHR31595">
    <property type="entry name" value="LONG-CHAIN-ALCOHOL O-FATTY-ACYLTRANSFERASE 3-RELATED"/>
    <property type="match status" value="1"/>
</dbReference>
<keyword evidence="6 8" id="KW-1133">Transmembrane helix</keyword>
<comment type="subcellular location">
    <subcellularLocation>
        <location evidence="1">Membrane</location>
        <topology evidence="1">Multi-pass membrane protein</topology>
    </subcellularLocation>
</comment>
<evidence type="ECO:0000259" key="9">
    <source>
        <dbReference type="Pfam" id="PF13813"/>
    </source>
</evidence>
<evidence type="ECO:0000256" key="2">
    <source>
        <dbReference type="ARBA" id="ARBA00005179"/>
    </source>
</evidence>
<evidence type="ECO:0000256" key="6">
    <source>
        <dbReference type="ARBA" id="ARBA00022989"/>
    </source>
</evidence>
<accession>A0A4P9Z1B6</accession>
<feature type="transmembrane region" description="Helical" evidence="8">
    <location>
        <begin position="431"/>
        <end position="450"/>
    </location>
</feature>
<evidence type="ECO:0000313" key="11">
    <source>
        <dbReference type="Proteomes" id="UP000278143"/>
    </source>
</evidence>
<feature type="transmembrane region" description="Helical" evidence="8">
    <location>
        <begin position="215"/>
        <end position="240"/>
    </location>
</feature>
<feature type="domain" description="Wax synthase" evidence="9">
    <location>
        <begin position="297"/>
        <end position="399"/>
    </location>
</feature>
<organism evidence="10 11">
    <name type="scientific">Syncephalis pseudoplumigaleata</name>
    <dbReference type="NCBI Taxonomy" id="1712513"/>
    <lineage>
        <taxon>Eukaryota</taxon>
        <taxon>Fungi</taxon>
        <taxon>Fungi incertae sedis</taxon>
        <taxon>Zoopagomycota</taxon>
        <taxon>Zoopagomycotina</taxon>
        <taxon>Zoopagomycetes</taxon>
        <taxon>Zoopagales</taxon>
        <taxon>Piptocephalidaceae</taxon>
        <taxon>Syncephalis</taxon>
    </lineage>
</organism>
<feature type="transmembrane region" description="Helical" evidence="8">
    <location>
        <begin position="20"/>
        <end position="37"/>
    </location>
</feature>
<dbReference type="GO" id="GO:0008374">
    <property type="term" value="F:O-acyltransferase activity"/>
    <property type="evidence" value="ECO:0007669"/>
    <property type="project" value="InterPro"/>
</dbReference>
<comment type="similarity">
    <text evidence="3">Belongs to the wax synthase family.</text>
</comment>
<feature type="transmembrane region" description="Helical" evidence="8">
    <location>
        <begin position="260"/>
        <end position="286"/>
    </location>
</feature>
<evidence type="ECO:0000256" key="8">
    <source>
        <dbReference type="SAM" id="Phobius"/>
    </source>
</evidence>
<dbReference type="EMBL" id="KZ989714">
    <property type="protein sequence ID" value="RKP25531.1"/>
    <property type="molecule type" value="Genomic_DNA"/>
</dbReference>
<dbReference type="OrthoDB" id="5584659at2759"/>